<evidence type="ECO:0008006" key="4">
    <source>
        <dbReference type="Google" id="ProtNLM"/>
    </source>
</evidence>
<evidence type="ECO:0000256" key="1">
    <source>
        <dbReference type="SAM" id="MobiDB-lite"/>
    </source>
</evidence>
<dbReference type="EMBL" id="JASNWA010000007">
    <property type="protein sequence ID" value="KAK3173731.1"/>
    <property type="molecule type" value="Genomic_DNA"/>
</dbReference>
<feature type="region of interest" description="Disordered" evidence="1">
    <location>
        <begin position="1"/>
        <end position="108"/>
    </location>
</feature>
<feature type="compositionally biased region" description="Polar residues" evidence="1">
    <location>
        <begin position="25"/>
        <end position="45"/>
    </location>
</feature>
<sequence length="174" mass="18930">MASPEANTSASTAEVNAVSSLAEPSASTKSTHSTAESSQTSTNTSDGEDERRSRSNSRSLRPALGPRKPSGTMIIPADHPDVEGKDEEYPPHDARAMSPRRSSADTDKMVEETRRIVESHALEKQSGINALIEKIENVKTDHDQLHRNNLALQDYIGGLHRSMSRTALGQGRRN</sequence>
<accession>A0AAD9Z902</accession>
<organism evidence="2 3">
    <name type="scientific">Lepraria neglecta</name>
    <dbReference type="NCBI Taxonomy" id="209136"/>
    <lineage>
        <taxon>Eukaryota</taxon>
        <taxon>Fungi</taxon>
        <taxon>Dikarya</taxon>
        <taxon>Ascomycota</taxon>
        <taxon>Pezizomycotina</taxon>
        <taxon>Lecanoromycetes</taxon>
        <taxon>OSLEUM clade</taxon>
        <taxon>Lecanoromycetidae</taxon>
        <taxon>Lecanorales</taxon>
        <taxon>Lecanorineae</taxon>
        <taxon>Stereocaulaceae</taxon>
        <taxon>Lepraria</taxon>
    </lineage>
</organism>
<evidence type="ECO:0000313" key="2">
    <source>
        <dbReference type="EMBL" id="KAK3173731.1"/>
    </source>
</evidence>
<protein>
    <recommendedName>
        <fullName evidence="4">Bzip transcription factor</fullName>
    </recommendedName>
</protein>
<keyword evidence="3" id="KW-1185">Reference proteome</keyword>
<feature type="compositionally biased region" description="Basic and acidic residues" evidence="1">
    <location>
        <begin position="78"/>
        <end position="95"/>
    </location>
</feature>
<name>A0AAD9Z902_9LECA</name>
<dbReference type="AlphaFoldDB" id="A0AAD9Z902"/>
<evidence type="ECO:0000313" key="3">
    <source>
        <dbReference type="Proteomes" id="UP001276659"/>
    </source>
</evidence>
<dbReference type="Pfam" id="PF10224">
    <property type="entry name" value="DUF2205"/>
    <property type="match status" value="1"/>
</dbReference>
<feature type="compositionally biased region" description="Polar residues" evidence="1">
    <location>
        <begin position="1"/>
        <end position="19"/>
    </location>
</feature>
<dbReference type="InterPro" id="IPR019357">
    <property type="entry name" value="SCOC"/>
</dbReference>
<proteinExistence type="predicted"/>
<reference evidence="2" key="1">
    <citation type="submission" date="2022-11" db="EMBL/GenBank/DDBJ databases">
        <title>Chromosomal genome sequence assembly and mating type (MAT) locus characterization of the leprose asexual lichenized fungus Lepraria neglecta (Nyl.) Erichsen.</title>
        <authorList>
            <person name="Allen J.L."/>
            <person name="Pfeffer B."/>
        </authorList>
    </citation>
    <scope>NUCLEOTIDE SEQUENCE</scope>
    <source>
        <strain evidence="2">Allen 5258</strain>
    </source>
</reference>
<gene>
    <name evidence="2" type="ORF">OEA41_007063</name>
</gene>
<dbReference type="Proteomes" id="UP001276659">
    <property type="component" value="Unassembled WGS sequence"/>
</dbReference>
<comment type="caution">
    <text evidence="2">The sequence shown here is derived from an EMBL/GenBank/DDBJ whole genome shotgun (WGS) entry which is preliminary data.</text>
</comment>
<dbReference type="Gene3D" id="1.20.5.170">
    <property type="match status" value="1"/>
</dbReference>